<proteinExistence type="predicted"/>
<sequence>MRILIRLPNWLGDVVMSTAFVTAVRQLYPDAVVDVVIKKELAALAELIPGINKIHPFSKQEYKGLTGVYHFGKTLRNEKYDMYFNLPPSLSSAVMAYASGAKKRVGFGNEGGFFLLTKACKRPAGVHRVREYIALLEQFSGKTIPDEPVLLEVQNPAKDNNRVIINFNSEASSRRMPVAKGRELLNQLTAALPGHYFELVGAPKDSPYVEELLSGLNHADRLINSCGKTNLSGLTRLMAESKAILTTDSGPAHLANSVGLPTVVLFGAGNEHNTAPYNKEDLSVIRYGQLSCEPCVKNTCKLYGIPKCMELLNNQKIIEALSTFANHA</sequence>
<dbReference type="InterPro" id="IPR051199">
    <property type="entry name" value="LPS_LOS_Heptosyltrfase"/>
</dbReference>
<dbReference type="CDD" id="cd03789">
    <property type="entry name" value="GT9_LPS_heptosyltransferase"/>
    <property type="match status" value="1"/>
</dbReference>
<reference evidence="4" key="1">
    <citation type="journal article" date="2019" name="Int. J. Syst. Evol. Microbiol.">
        <title>The Global Catalogue of Microorganisms (GCM) 10K type strain sequencing project: providing services to taxonomists for standard genome sequencing and annotation.</title>
        <authorList>
            <consortium name="The Broad Institute Genomics Platform"/>
            <consortium name="The Broad Institute Genome Sequencing Center for Infectious Disease"/>
            <person name="Wu L."/>
            <person name="Ma J."/>
        </authorList>
    </citation>
    <scope>NUCLEOTIDE SEQUENCE [LARGE SCALE GENOMIC DNA]</scope>
    <source>
        <strain evidence="4">JCM 17705</strain>
    </source>
</reference>
<dbReference type="RefSeq" id="WP_345213185.1">
    <property type="nucleotide sequence ID" value="NZ_BAABFT010000015.1"/>
</dbReference>
<organism evidence="3 4">
    <name type="scientific">Mucilaginibacter gynuensis</name>
    <dbReference type="NCBI Taxonomy" id="1302236"/>
    <lineage>
        <taxon>Bacteria</taxon>
        <taxon>Pseudomonadati</taxon>
        <taxon>Bacteroidota</taxon>
        <taxon>Sphingobacteriia</taxon>
        <taxon>Sphingobacteriales</taxon>
        <taxon>Sphingobacteriaceae</taxon>
        <taxon>Mucilaginibacter</taxon>
    </lineage>
</organism>
<evidence type="ECO:0000256" key="2">
    <source>
        <dbReference type="ARBA" id="ARBA00022679"/>
    </source>
</evidence>
<gene>
    <name evidence="3" type="primary">waaF</name>
    <name evidence="3" type="ORF">GCM10023149_42410</name>
</gene>
<protein>
    <submittedName>
        <fullName evidence="3">Lipopolysaccharide heptosyltransferase II</fullName>
    </submittedName>
</protein>
<dbReference type="InterPro" id="IPR002201">
    <property type="entry name" value="Glyco_trans_9"/>
</dbReference>
<dbReference type="Pfam" id="PF01075">
    <property type="entry name" value="Glyco_transf_9"/>
    <property type="match status" value="1"/>
</dbReference>
<dbReference type="Gene3D" id="3.40.50.2000">
    <property type="entry name" value="Glycogen Phosphorylase B"/>
    <property type="match status" value="2"/>
</dbReference>
<keyword evidence="4" id="KW-1185">Reference proteome</keyword>
<dbReference type="PANTHER" id="PTHR30160">
    <property type="entry name" value="TETRAACYLDISACCHARIDE 4'-KINASE-RELATED"/>
    <property type="match status" value="1"/>
</dbReference>
<accession>A0ABP8H6K9</accession>
<keyword evidence="2" id="KW-0808">Transferase</keyword>
<keyword evidence="1" id="KW-0328">Glycosyltransferase</keyword>
<evidence type="ECO:0000313" key="3">
    <source>
        <dbReference type="EMBL" id="GAA4334839.1"/>
    </source>
</evidence>
<comment type="caution">
    <text evidence="3">The sequence shown here is derived from an EMBL/GenBank/DDBJ whole genome shotgun (WGS) entry which is preliminary data.</text>
</comment>
<dbReference type="Proteomes" id="UP001500582">
    <property type="component" value="Unassembled WGS sequence"/>
</dbReference>
<evidence type="ECO:0000313" key="4">
    <source>
        <dbReference type="Proteomes" id="UP001500582"/>
    </source>
</evidence>
<evidence type="ECO:0000256" key="1">
    <source>
        <dbReference type="ARBA" id="ARBA00022676"/>
    </source>
</evidence>
<dbReference type="EMBL" id="BAABFT010000015">
    <property type="protein sequence ID" value="GAA4334839.1"/>
    <property type="molecule type" value="Genomic_DNA"/>
</dbReference>
<dbReference type="SUPFAM" id="SSF53756">
    <property type="entry name" value="UDP-Glycosyltransferase/glycogen phosphorylase"/>
    <property type="match status" value="1"/>
</dbReference>
<name>A0ABP8H6K9_9SPHI</name>
<dbReference type="PANTHER" id="PTHR30160:SF7">
    <property type="entry name" value="ADP-HEPTOSE--LPS HEPTOSYLTRANSFERASE 2"/>
    <property type="match status" value="1"/>
</dbReference>